<evidence type="ECO:0000259" key="2">
    <source>
        <dbReference type="Pfam" id="PF12660"/>
    </source>
</evidence>
<evidence type="ECO:0000313" key="3">
    <source>
        <dbReference type="EMBL" id="KZV92014.1"/>
    </source>
</evidence>
<reference evidence="3 4" key="1">
    <citation type="journal article" date="2016" name="Mol. Biol. Evol.">
        <title>Comparative Genomics of Early-Diverging Mushroom-Forming Fungi Provides Insights into the Origins of Lignocellulose Decay Capabilities.</title>
        <authorList>
            <person name="Nagy L.G."/>
            <person name="Riley R."/>
            <person name="Tritt A."/>
            <person name="Adam C."/>
            <person name="Daum C."/>
            <person name="Floudas D."/>
            <person name="Sun H."/>
            <person name="Yadav J.S."/>
            <person name="Pangilinan J."/>
            <person name="Larsson K.H."/>
            <person name="Matsuura K."/>
            <person name="Barry K."/>
            <person name="Labutti K."/>
            <person name="Kuo R."/>
            <person name="Ohm R.A."/>
            <person name="Bhattacharya S.S."/>
            <person name="Shirouzu T."/>
            <person name="Yoshinaga Y."/>
            <person name="Martin F.M."/>
            <person name="Grigoriev I.V."/>
            <person name="Hibbett D.S."/>
        </authorList>
    </citation>
    <scope>NUCLEOTIDE SEQUENCE [LARGE SCALE GENOMIC DNA]</scope>
    <source>
        <strain evidence="3 4">HHB12029</strain>
    </source>
</reference>
<dbReference type="InterPro" id="IPR044230">
    <property type="entry name" value="GTF3C4"/>
</dbReference>
<dbReference type="GO" id="GO:0000127">
    <property type="term" value="C:transcription factor TFIIIC complex"/>
    <property type="evidence" value="ECO:0007669"/>
    <property type="project" value="InterPro"/>
</dbReference>
<dbReference type="InterPro" id="IPR024761">
    <property type="entry name" value="TFIIIC_delta_N"/>
</dbReference>
<organism evidence="3 4">
    <name type="scientific">Exidia glandulosa HHB12029</name>
    <dbReference type="NCBI Taxonomy" id="1314781"/>
    <lineage>
        <taxon>Eukaryota</taxon>
        <taxon>Fungi</taxon>
        <taxon>Dikarya</taxon>
        <taxon>Basidiomycota</taxon>
        <taxon>Agaricomycotina</taxon>
        <taxon>Agaricomycetes</taxon>
        <taxon>Auriculariales</taxon>
        <taxon>Exidiaceae</taxon>
        <taxon>Exidia</taxon>
    </lineage>
</organism>
<dbReference type="PANTHER" id="PTHR15496:SF2">
    <property type="entry name" value="GENERAL TRANSCRIPTION FACTOR 3C POLYPEPTIDE 4"/>
    <property type="match status" value="1"/>
</dbReference>
<dbReference type="InParanoid" id="A0A165HIC5"/>
<dbReference type="STRING" id="1314781.A0A165HIC5"/>
<evidence type="ECO:0008006" key="5">
    <source>
        <dbReference type="Google" id="ProtNLM"/>
    </source>
</evidence>
<feature type="domain" description="Transcription factor IIIC putative zinc-finger" evidence="2">
    <location>
        <begin position="689"/>
        <end position="784"/>
    </location>
</feature>
<accession>A0A165HIC5</accession>
<evidence type="ECO:0000259" key="1">
    <source>
        <dbReference type="Pfam" id="PF12657"/>
    </source>
</evidence>
<keyword evidence="4" id="KW-1185">Reference proteome</keyword>
<dbReference type="FunCoup" id="A0A165HIC5">
    <property type="interactions" value="4"/>
</dbReference>
<dbReference type="Pfam" id="PF12657">
    <property type="entry name" value="TFIIIC_delta"/>
    <property type="match status" value="1"/>
</dbReference>
<sequence length="788" mass="85280">MSAFSPTVLSTLGVPASAPPSARTVQCSEDGQVIVTTKPAIYILTPNFGLKLDDANAVKGAPGSHLPNTVPINLRYFRTHIELSQISRTWGFQPGAPWNSVVFGSLDLAWRACVPSPSGLSPSGGCMLATLTTNLEVGLWAPMKSWVQGPWEHKQDITSLLIEHYIGAEDSPSTQILEAQVECIAWSSLPRRGGLSLLALGNRAGSVVLLRYDGLSLNMAHAHDVNVTSDRVVSLAWSSWQSGGDGVYQALLACGLPCGLISLVRVVQQINDDDNQPHLTCEIIDSDLEHVPANADDTGITALEWIRARNDAPILVYCKPGFVSLYSHPEIVAGRSTPSGEGPNWSGTRVLPLQNQHVSAGSSSWSPASGVIYVAEHDVLIVTLFDGSMHTIHEVSTSPTLQASPDPATLSTNSLTICARKIFVKHAPHVFQRQVTLQDVNRTTGITEFATNGLLLSLVEPGRPNFFDYQSDAHQRSEIIISRMWEPVRPVDAIVEMVGRILSDPEADMHVPPANLLRSVFVHLKMPDTSAKLQGRLLALLDATTLPAYAIPPAAKASAEGDFAAHLHRTLHRSVWKDMRLRVLILQFAIADACIIGQHDDDILVQRWKRKLQSIETNIARARLAILVENLHAVVQDLSAPEHAAFLSRLLQQATTLECPADVRESASLLAQRCGLATASDADAAVLQVDVCPACNAPLEADNRGPIARCVRGHLWARCSVTSFILATPHVRTCAGCNRKALLAPTQLHDANTPSTASKWFPQTWVVGAILEATDRCPFCGNCFVVLI</sequence>
<dbReference type="PANTHER" id="PTHR15496">
    <property type="entry name" value="GENERAL TRANSCRIPTION FACTOR 3C POLYPEPTIDE 4 FAMILY"/>
    <property type="match status" value="1"/>
</dbReference>
<gene>
    <name evidence="3" type="ORF">EXIGLDRAFT_749894</name>
</gene>
<name>A0A165HIC5_EXIGL</name>
<dbReference type="OrthoDB" id="421374at2759"/>
<proteinExistence type="predicted"/>
<protein>
    <recommendedName>
        <fullName evidence="5">Transcription factor IIIC putative zinc-finger domain-containing protein</fullName>
    </recommendedName>
</protein>
<dbReference type="GO" id="GO:0004402">
    <property type="term" value="F:histone acetyltransferase activity"/>
    <property type="evidence" value="ECO:0007669"/>
    <property type="project" value="InterPro"/>
</dbReference>
<dbReference type="Pfam" id="PF12660">
    <property type="entry name" value="zf-TFIIIC"/>
    <property type="match status" value="1"/>
</dbReference>
<dbReference type="GO" id="GO:0006384">
    <property type="term" value="P:transcription initiation at RNA polymerase III promoter"/>
    <property type="evidence" value="ECO:0007669"/>
    <property type="project" value="InterPro"/>
</dbReference>
<evidence type="ECO:0000313" key="4">
    <source>
        <dbReference type="Proteomes" id="UP000077266"/>
    </source>
</evidence>
<dbReference type="InterPro" id="IPR024764">
    <property type="entry name" value="TFIIIC_Znf"/>
</dbReference>
<feature type="domain" description="Transcription factor IIIC 90kDa subunit N-terminal" evidence="1">
    <location>
        <begin position="27"/>
        <end position="406"/>
    </location>
</feature>
<dbReference type="AlphaFoldDB" id="A0A165HIC5"/>
<dbReference type="EMBL" id="KV426016">
    <property type="protein sequence ID" value="KZV92014.1"/>
    <property type="molecule type" value="Genomic_DNA"/>
</dbReference>
<dbReference type="Proteomes" id="UP000077266">
    <property type="component" value="Unassembled WGS sequence"/>
</dbReference>